<dbReference type="InterPro" id="IPR036638">
    <property type="entry name" value="HLH_DNA-bd_sf"/>
</dbReference>
<feature type="compositionally biased region" description="Pro residues" evidence="30">
    <location>
        <begin position="204"/>
        <end position="215"/>
    </location>
</feature>
<keyword evidence="18" id="KW-1207">Sterol metabolism</keyword>
<dbReference type="PROSITE" id="PS50888">
    <property type="entry name" value="BHLH"/>
    <property type="match status" value="1"/>
</dbReference>
<evidence type="ECO:0000256" key="23">
    <source>
        <dbReference type="ARBA" id="ARBA00039749"/>
    </source>
</evidence>
<keyword evidence="5" id="KW-0153">Cholesterol metabolism</keyword>
<evidence type="ECO:0000256" key="20">
    <source>
        <dbReference type="ARBA" id="ARBA00023242"/>
    </source>
</evidence>
<evidence type="ECO:0000256" key="9">
    <source>
        <dbReference type="ARBA" id="ARBA00022843"/>
    </source>
</evidence>
<comment type="function">
    <text evidence="25">Precursor of the transcription factor form (Processed sterol regulatory element-binding protein 1), which is embedded in the endoplasmic reticulum membrane. Low sterol concentrations promote processing of this form, releasing the transcription factor form that translocates into the nucleus and activates transcription of genes involved in cholesterol biosynthesis and lipid homeostasis.</text>
</comment>
<accession>A0A7E6ECR6</accession>
<evidence type="ECO:0000256" key="8">
    <source>
        <dbReference type="ARBA" id="ARBA00022824"/>
    </source>
</evidence>
<keyword evidence="15" id="KW-0472">Membrane</keyword>
<dbReference type="InParanoid" id="A0A7E6ECR6"/>
<dbReference type="PANTHER" id="PTHR46062:SF2">
    <property type="entry name" value="STEROL REGULATORY ELEMENT-BINDING PROTEIN 1"/>
    <property type="match status" value="1"/>
</dbReference>
<dbReference type="Gene3D" id="4.10.280.10">
    <property type="entry name" value="Helix-loop-helix DNA-binding domain"/>
    <property type="match status" value="1"/>
</dbReference>
<dbReference type="GO" id="GO:0000981">
    <property type="term" value="F:DNA-binding transcription factor activity, RNA polymerase II-specific"/>
    <property type="evidence" value="ECO:0007669"/>
    <property type="project" value="TreeGrafter"/>
</dbReference>
<comment type="subcellular location">
    <subcellularLocation>
        <location evidence="3">Cytoplasmic vesicle</location>
        <location evidence="3">COPII-coated vesicle membrane</location>
        <topology evidence="3">Multi-pass membrane protein</topology>
    </subcellularLocation>
    <subcellularLocation>
        <location evidence="2">Endoplasmic reticulum membrane</location>
        <topology evidence="2">Multi-pass membrane protein</topology>
    </subcellularLocation>
    <subcellularLocation>
        <location evidence="4">Golgi apparatus membrane</location>
        <topology evidence="4">Multi-pass membrane protein</topology>
    </subcellularLocation>
    <subcellularLocation>
        <location evidence="1">Nucleus</location>
    </subcellularLocation>
</comment>
<dbReference type="GO" id="GO:0000139">
    <property type="term" value="C:Golgi membrane"/>
    <property type="evidence" value="ECO:0007669"/>
    <property type="project" value="UniProtKB-SubCell"/>
</dbReference>
<evidence type="ECO:0000256" key="28">
    <source>
        <dbReference type="ARBA" id="ARBA00049702"/>
    </source>
</evidence>
<feature type="domain" description="BHLH" evidence="31">
    <location>
        <begin position="430"/>
        <end position="480"/>
    </location>
</feature>
<evidence type="ECO:0000256" key="16">
    <source>
        <dbReference type="ARBA" id="ARBA00023159"/>
    </source>
</evidence>
<evidence type="ECO:0000256" key="3">
    <source>
        <dbReference type="ARBA" id="ARBA00004557"/>
    </source>
</evidence>
<comment type="subunit">
    <text evidence="27">Efficient DNA binding of the soluble transcription factor fragment requires dimerization with another bHLH protein. Interacts with CEBPA, the interaction produces a transcriptional synergy. Interacts with LMNA.</text>
</comment>
<feature type="region of interest" description="Disordered" evidence="30">
    <location>
        <begin position="1"/>
        <end position="36"/>
    </location>
</feature>
<evidence type="ECO:0000256" key="21">
    <source>
        <dbReference type="ARBA" id="ARBA00023329"/>
    </source>
</evidence>
<feature type="compositionally biased region" description="Basic and acidic residues" evidence="30">
    <location>
        <begin position="67"/>
        <end position="79"/>
    </location>
</feature>
<feature type="compositionally biased region" description="Pro residues" evidence="30">
    <location>
        <begin position="290"/>
        <end position="302"/>
    </location>
</feature>
<feature type="coiled-coil region" evidence="29">
    <location>
        <begin position="470"/>
        <end position="497"/>
    </location>
</feature>
<proteinExistence type="inferred from homology"/>
<evidence type="ECO:0000256" key="15">
    <source>
        <dbReference type="ARBA" id="ARBA00023136"/>
    </source>
</evidence>
<evidence type="ECO:0000256" key="4">
    <source>
        <dbReference type="ARBA" id="ARBA00004653"/>
    </source>
</evidence>
<dbReference type="GO" id="GO:0005789">
    <property type="term" value="C:endoplasmic reticulum membrane"/>
    <property type="evidence" value="ECO:0007669"/>
    <property type="project" value="UniProtKB-SubCell"/>
</dbReference>
<keyword evidence="8" id="KW-0256">Endoplasmic reticulum</keyword>
<evidence type="ECO:0000256" key="18">
    <source>
        <dbReference type="ARBA" id="ARBA00023166"/>
    </source>
</evidence>
<feature type="compositionally biased region" description="Polar residues" evidence="30">
    <location>
        <begin position="217"/>
        <end position="226"/>
    </location>
</feature>
<evidence type="ECO:0000256" key="30">
    <source>
        <dbReference type="SAM" id="MobiDB-lite"/>
    </source>
</evidence>
<keyword evidence="14" id="KW-0238">DNA-binding</keyword>
<evidence type="ECO:0000256" key="5">
    <source>
        <dbReference type="ARBA" id="ARBA00022548"/>
    </source>
</evidence>
<evidence type="ECO:0000256" key="6">
    <source>
        <dbReference type="ARBA" id="ARBA00022553"/>
    </source>
</evidence>
<evidence type="ECO:0000313" key="33">
    <source>
        <dbReference type="RefSeq" id="XP_035888752.1"/>
    </source>
</evidence>
<keyword evidence="12" id="KW-0333">Golgi apparatus</keyword>
<keyword evidence="7" id="KW-0812">Transmembrane</keyword>
<keyword evidence="10" id="KW-1133">Transmembrane helix</keyword>
<keyword evidence="16" id="KW-0010">Activator</keyword>
<evidence type="ECO:0000256" key="29">
    <source>
        <dbReference type="SAM" id="Coils"/>
    </source>
</evidence>
<feature type="region of interest" description="Disordered" evidence="30">
    <location>
        <begin position="157"/>
        <end position="304"/>
    </location>
</feature>
<reference evidence="33" key="1">
    <citation type="submission" date="2025-08" db="UniProtKB">
        <authorList>
            <consortium name="RefSeq"/>
        </authorList>
    </citation>
    <scope>IDENTIFICATION</scope>
    <source>
        <tissue evidence="33">Muscle</tissue>
    </source>
</reference>
<dbReference type="SMART" id="SM00353">
    <property type="entry name" value="HLH"/>
    <property type="match status" value="1"/>
</dbReference>
<gene>
    <name evidence="33" type="primary">SREBF1</name>
</gene>
<dbReference type="PANTHER" id="PTHR46062">
    <property type="entry name" value="STEROL REGULATORY ELEMENT-BINDING PROTEIN"/>
    <property type="match status" value="1"/>
</dbReference>
<feature type="compositionally biased region" description="Low complexity" evidence="30">
    <location>
        <begin position="177"/>
        <end position="187"/>
    </location>
</feature>
<keyword evidence="29" id="KW-0175">Coiled coil</keyword>
<feature type="compositionally biased region" description="Low complexity" evidence="30">
    <location>
        <begin position="25"/>
        <end position="36"/>
    </location>
</feature>
<evidence type="ECO:0000256" key="11">
    <source>
        <dbReference type="ARBA" id="ARBA00023015"/>
    </source>
</evidence>
<comment type="subunit">
    <text evidence="28">Forms a tight complex with SCAP, the SCAP-SREBP complex, in the endoplasmic reticulum membrane and the Golgi apparatus. Interacts with PAQR3; the interaction anchors the SCAP-SREBP complex to the Golgi apparatus in low cholesterol conditions.</text>
</comment>
<dbReference type="RefSeq" id="XP_035888752.1">
    <property type="nucleotide sequence ID" value="XM_036032859.1"/>
</dbReference>
<keyword evidence="19" id="KW-0753">Steroid metabolism</keyword>
<dbReference type="GO" id="GO:0012507">
    <property type="term" value="C:ER to Golgi transport vesicle membrane"/>
    <property type="evidence" value="ECO:0007669"/>
    <property type="project" value="UniProtKB-SubCell"/>
</dbReference>
<dbReference type="CTD" id="6720"/>
<dbReference type="FunFam" id="4.10.280.10:FF:000016">
    <property type="entry name" value="Sterol regulatory element-binding transcription factor 1"/>
    <property type="match status" value="1"/>
</dbReference>
<evidence type="ECO:0000256" key="27">
    <source>
        <dbReference type="ARBA" id="ARBA00047005"/>
    </source>
</evidence>
<evidence type="ECO:0000256" key="2">
    <source>
        <dbReference type="ARBA" id="ARBA00004477"/>
    </source>
</evidence>
<name>A0A7E6ECR6_9CHIR</name>
<evidence type="ECO:0000259" key="31">
    <source>
        <dbReference type="PROSITE" id="PS50888"/>
    </source>
</evidence>
<comment type="similarity">
    <text evidence="22">Belongs to the SREBP family.</text>
</comment>
<dbReference type="OrthoDB" id="2133190at2759"/>
<keyword evidence="11" id="KW-0805">Transcription regulation</keyword>
<dbReference type="CDD" id="cd18921">
    <property type="entry name" value="bHLHzip_SREBP1"/>
    <property type="match status" value="1"/>
</dbReference>
<organism evidence="32 33">
    <name type="scientific">Phyllostomus discolor</name>
    <name type="common">pale spear-nosed bat</name>
    <dbReference type="NCBI Taxonomy" id="89673"/>
    <lineage>
        <taxon>Eukaryota</taxon>
        <taxon>Metazoa</taxon>
        <taxon>Chordata</taxon>
        <taxon>Craniata</taxon>
        <taxon>Vertebrata</taxon>
        <taxon>Euteleostomi</taxon>
        <taxon>Mammalia</taxon>
        <taxon>Eutheria</taxon>
        <taxon>Laurasiatheria</taxon>
        <taxon>Chiroptera</taxon>
        <taxon>Yangochiroptera</taxon>
        <taxon>Phyllostomidae</taxon>
        <taxon>Phyllostominae</taxon>
        <taxon>Phyllostomus</taxon>
    </lineage>
</organism>
<feature type="region of interest" description="Disordered" evidence="30">
    <location>
        <begin position="509"/>
        <end position="588"/>
    </location>
</feature>
<dbReference type="InterPro" id="IPR011598">
    <property type="entry name" value="bHLH_dom"/>
</dbReference>
<feature type="compositionally biased region" description="Basic residues" evidence="30">
    <location>
        <begin position="80"/>
        <end position="95"/>
    </location>
</feature>
<feature type="compositionally biased region" description="Low complexity" evidence="30">
    <location>
        <begin position="538"/>
        <end position="569"/>
    </location>
</feature>
<dbReference type="GO" id="GO:0000978">
    <property type="term" value="F:RNA polymerase II cis-regulatory region sequence-specific DNA binding"/>
    <property type="evidence" value="ECO:0007669"/>
    <property type="project" value="TreeGrafter"/>
</dbReference>
<evidence type="ECO:0000256" key="7">
    <source>
        <dbReference type="ARBA" id="ARBA00022692"/>
    </source>
</evidence>
<evidence type="ECO:0000256" key="22">
    <source>
        <dbReference type="ARBA" id="ARBA00038460"/>
    </source>
</evidence>
<sequence>MTAGFSIGGQCAWPTRGPSSSPQVGRGRPARGGAYALGPAPVLPSLLPLQAAPEEPSFRGTFRGRRAATEARAGCERAERRRQRHRQRARAGGRRARCESPWPPGPAGGGDGEMDEPPFTEAALEQGLAEPCELDAALLTDIEDMLQLINNQDDFPGLFDPPYAGGGAGGTNPPSPEASSLGSLSSPQATMSSTLEGFLGGPKAIPPLLSPPQPAPTSKTCPSVPTFSPGPGVKEELVPLTVLQPSTPQPLPGALLPQSFPAPAPLQLNSTPVLGYPSPPGGFSAGTPPGTTPQPLPGPPGVLPSSLHTQVQGAAPQQLLTATATTTVAPGTNSVTPQIQQVPVLLQPHFIKADSLLLTTMKADTGAPVQAAGVGSLAPGMAVQTGPLQTLVSSGTILATVPLIVDTDKLPINRLVASGKSLGSAQSRGEKRTAHNAIEKRYRSSINDKIIELKDLVVGTEAKLNKSAVLRKAIDYIHFLQQNNQKLKQENLSLRTAAHKSKSLKDLVSACGSGGNSDVPMEGIKPEVVDTLSPPPSDAGSPSQSSPLSLGSRNSGSGGSSSDSEPDSPAFEDSQQVKPEQLPSPHSRGMLDRSRLALCALVFLCLSCNPLASLLGSWGLSGPLDATSIHQGSGRNVLGAEETSGTGQHGHLWQTDGSGWAPRLVPPLVWLTNGLLVLVSLALLFVYGEPVTRPHSGPAMHFWRHRKQADLDLARGDFAQAAQQLWLALQALGRPLPTSHLDLACSLLWNLIRHLLQRLWVGRWLAGRAGGLQGDCALQADARTSAREAALVYHKLHQLHAMGKYTGGHLTAASLALSAVNLAECAGDALSVATLAEIYVAAALTVKTSLPRTLHFLTRFFLRSARQACLAQGGSVPLAMQWLCHPVGHRFFVDGDWAVSSTPRESLYSSTGNPVDPLAQVTQLFREHLLERALNCVAQPSSSPASADGDREFSDALGYLQLLNSCADAAGAPACTFSVSSSMATATGTDLVAKWWASLIAVVTHWLRRDEEAAERLYPLVEHLPRVLQESKRPLPRAALHSFKAAQALLGHGKAESGPACLAACEKASGYLQDSLATTPVGISIDKAMQLLLCDLLLVARTSLWLRQQPSVPGQASQAPGSGAPPSALELRGFQRDLSGLRRLAQSFQPAMQRVFLHEATARLMAGASPTRTQQLLDRSLRKRASSCGKGGGMELEPCPTRREQAEALLLASCYLPPCFLSVPGQRVGMLAEAERMLEKLGDHRLLYDCQQMLLRLGGGTTVTSS</sequence>
<evidence type="ECO:0000256" key="14">
    <source>
        <dbReference type="ARBA" id="ARBA00023125"/>
    </source>
</evidence>
<keyword evidence="13" id="KW-0443">Lipid metabolism</keyword>
<keyword evidence="32" id="KW-1185">Reference proteome</keyword>
<keyword evidence="9" id="KW-0832">Ubl conjugation</keyword>
<evidence type="ECO:0000256" key="10">
    <source>
        <dbReference type="ARBA" id="ARBA00022989"/>
    </source>
</evidence>
<keyword evidence="20" id="KW-0539">Nucleus</keyword>
<evidence type="ECO:0000256" key="12">
    <source>
        <dbReference type="ARBA" id="ARBA00023034"/>
    </source>
</evidence>
<dbReference type="AlphaFoldDB" id="A0A7E6ECR6"/>
<dbReference type="Pfam" id="PF00010">
    <property type="entry name" value="HLH"/>
    <property type="match status" value="1"/>
</dbReference>
<evidence type="ECO:0000256" key="24">
    <source>
        <dbReference type="ARBA" id="ARBA00042215"/>
    </source>
</evidence>
<evidence type="ECO:0000256" key="13">
    <source>
        <dbReference type="ARBA" id="ARBA00023098"/>
    </source>
</evidence>
<evidence type="ECO:0000256" key="19">
    <source>
        <dbReference type="ARBA" id="ARBA00023221"/>
    </source>
</evidence>
<dbReference type="GO" id="GO:0008203">
    <property type="term" value="P:cholesterol metabolic process"/>
    <property type="evidence" value="ECO:0007669"/>
    <property type="project" value="UniProtKB-KW"/>
</dbReference>
<dbReference type="GeneID" id="114515129"/>
<comment type="function">
    <text evidence="26">Key transcription factor that regulates expression of genes involved in cholesterol biosynthesis and lipid homeostasis. Binds to the sterol regulatory element 1 (SRE-1) (5'-ATCACCCCAC-3'). Has dual sequence specificity binding to both an E-box motif (5'-ATCACGTGA-3') and to SRE-1 (5'-ATCACCCCAC-3'). Regulates the promoters of genes involved in cholesterol biosynthesis and the LDL receptor (LDLR) pathway of sterol regulation.</text>
</comment>
<feature type="region of interest" description="Disordered" evidence="30">
    <location>
        <begin position="55"/>
        <end position="116"/>
    </location>
</feature>
<evidence type="ECO:0000256" key="26">
    <source>
        <dbReference type="ARBA" id="ARBA00045371"/>
    </source>
</evidence>
<keyword evidence="17" id="KW-0804">Transcription</keyword>
<dbReference type="GO" id="GO:0046983">
    <property type="term" value="F:protein dimerization activity"/>
    <property type="evidence" value="ECO:0007669"/>
    <property type="project" value="InterPro"/>
</dbReference>
<dbReference type="GO" id="GO:0005634">
    <property type="term" value="C:nucleus"/>
    <property type="evidence" value="ECO:0007669"/>
    <property type="project" value="UniProtKB-SubCell"/>
</dbReference>
<keyword evidence="21" id="KW-0968">Cytoplasmic vesicle</keyword>
<dbReference type="Proteomes" id="UP000504628">
    <property type="component" value="Chromosome 8"/>
</dbReference>
<protein>
    <recommendedName>
        <fullName evidence="23">Sterol regulatory element-binding protein 1</fullName>
    </recommendedName>
    <alternativeName>
        <fullName evidence="24">Sterol regulatory element-binding transcription factor 1</fullName>
    </alternativeName>
</protein>
<evidence type="ECO:0000256" key="25">
    <source>
        <dbReference type="ARBA" id="ARBA00045313"/>
    </source>
</evidence>
<evidence type="ECO:0000313" key="32">
    <source>
        <dbReference type="Proteomes" id="UP000504628"/>
    </source>
</evidence>
<evidence type="ECO:0000256" key="1">
    <source>
        <dbReference type="ARBA" id="ARBA00004123"/>
    </source>
</evidence>
<keyword evidence="6" id="KW-0597">Phosphoprotein</keyword>
<dbReference type="SUPFAM" id="SSF47459">
    <property type="entry name" value="HLH, helix-loop-helix DNA-binding domain"/>
    <property type="match status" value="1"/>
</dbReference>
<evidence type="ECO:0000256" key="17">
    <source>
        <dbReference type="ARBA" id="ARBA00023163"/>
    </source>
</evidence>